<evidence type="ECO:0000256" key="1">
    <source>
        <dbReference type="SAM" id="Coils"/>
    </source>
</evidence>
<proteinExistence type="predicted"/>
<organism evidence="3 4">
    <name type="scientific">Eremothecium sinecaudum</name>
    <dbReference type="NCBI Taxonomy" id="45286"/>
    <lineage>
        <taxon>Eukaryota</taxon>
        <taxon>Fungi</taxon>
        <taxon>Dikarya</taxon>
        <taxon>Ascomycota</taxon>
        <taxon>Saccharomycotina</taxon>
        <taxon>Saccharomycetes</taxon>
        <taxon>Saccharomycetales</taxon>
        <taxon>Saccharomycetaceae</taxon>
        <taxon>Eremothecium</taxon>
    </lineage>
</organism>
<feature type="compositionally biased region" description="Basic and acidic residues" evidence="2">
    <location>
        <begin position="77"/>
        <end position="92"/>
    </location>
</feature>
<feature type="compositionally biased region" description="Low complexity" evidence="2">
    <location>
        <begin position="253"/>
        <end position="264"/>
    </location>
</feature>
<feature type="compositionally biased region" description="Polar residues" evidence="2">
    <location>
        <begin position="265"/>
        <end position="285"/>
    </location>
</feature>
<accession>A0A109UVN7</accession>
<protein>
    <submittedName>
        <fullName evidence="3">HBR500Wp</fullName>
    </submittedName>
</protein>
<feature type="region of interest" description="Disordered" evidence="2">
    <location>
        <begin position="66"/>
        <end position="151"/>
    </location>
</feature>
<evidence type="ECO:0000256" key="2">
    <source>
        <dbReference type="SAM" id="MobiDB-lite"/>
    </source>
</evidence>
<feature type="region of interest" description="Disordered" evidence="2">
    <location>
        <begin position="230"/>
        <end position="285"/>
    </location>
</feature>
<dbReference type="OrthoDB" id="3993315at2759"/>
<feature type="coiled-coil region" evidence="1">
    <location>
        <begin position="3"/>
        <end position="30"/>
    </location>
</feature>
<dbReference type="RefSeq" id="XP_017986397.1">
    <property type="nucleotide sequence ID" value="XM_018130908.1"/>
</dbReference>
<name>A0A109UVN7_9SACH</name>
<evidence type="ECO:0000313" key="3">
    <source>
        <dbReference type="EMBL" id="AMD19401.1"/>
    </source>
</evidence>
<dbReference type="Proteomes" id="UP000243052">
    <property type="component" value="Chromosome ii"/>
</dbReference>
<gene>
    <name evidence="3" type="ORF">AW171_hschr21230</name>
</gene>
<keyword evidence="4" id="KW-1185">Reference proteome</keyword>
<sequence>MSQEKIAIKLSELEKEMEALNAILNKTLKVEGEEEPLAQLHMAEEHKHSSTAKVSNKQITEITHGHGFCGSLRHGSHGSEKSDKPRKCKSDKPQAGTEKGTKQQCTALVHQPLESSRPQSVLDDVPEEEDSTFAAAKTTDHKPMRNNVPNVDVATAPNGVTKAHRVPSQSSSSSFAATDFTLPLQLEKHDSRANTDKAGHRLRFSPETVGGHETEPDLSMLQIAKRRDIPTSLPSSQGTDRPLQRRSANPFRVVSVGGTSCTSSRKSSNLTGSAKSPCNSSGNCPGANATASEDYSLMKLQRKHDYLTMKCVKLSKEIKYLRNLKKNGSLSVEDNRKLGEAVDKLQHYLDRKAKEKYEVGVLLSRKLRKQINNGSNGQFWVGAK</sequence>
<evidence type="ECO:0000313" key="4">
    <source>
        <dbReference type="Proteomes" id="UP000243052"/>
    </source>
</evidence>
<keyword evidence="1" id="KW-0175">Coiled coil</keyword>
<dbReference type="GeneID" id="28721696"/>
<reference evidence="3 4" key="1">
    <citation type="submission" date="2016-01" db="EMBL/GenBank/DDBJ databases">
        <title>Genome sequence of the yeast Holleya sinecauda.</title>
        <authorList>
            <person name="Dietrich F.S."/>
        </authorList>
    </citation>
    <scope>NUCLEOTIDE SEQUENCE [LARGE SCALE GENOMIC DNA]</scope>
    <source>
        <strain evidence="3 4">ATCC 58844</strain>
    </source>
</reference>
<dbReference type="EMBL" id="CP014242">
    <property type="protein sequence ID" value="AMD19401.1"/>
    <property type="molecule type" value="Genomic_DNA"/>
</dbReference>
<dbReference type="AlphaFoldDB" id="A0A109UVN7"/>
<dbReference type="STRING" id="45286.A0A109UVN7"/>